<dbReference type="InterPro" id="IPR016169">
    <property type="entry name" value="FAD-bd_PCMH_sub2"/>
</dbReference>
<dbReference type="Gene3D" id="3.30.465.10">
    <property type="match status" value="1"/>
</dbReference>
<organism evidence="2 3">
    <name type="scientific">Mycena albidolilacea</name>
    <dbReference type="NCBI Taxonomy" id="1033008"/>
    <lineage>
        <taxon>Eukaryota</taxon>
        <taxon>Fungi</taxon>
        <taxon>Dikarya</taxon>
        <taxon>Basidiomycota</taxon>
        <taxon>Agaricomycotina</taxon>
        <taxon>Agaricomycetes</taxon>
        <taxon>Agaricomycetidae</taxon>
        <taxon>Agaricales</taxon>
        <taxon>Marasmiineae</taxon>
        <taxon>Mycenaceae</taxon>
        <taxon>Mycena</taxon>
    </lineage>
</organism>
<proteinExistence type="predicted"/>
<dbReference type="InterPro" id="IPR006094">
    <property type="entry name" value="Oxid_FAD_bind_N"/>
</dbReference>
<name>A0AAD7EZ57_9AGAR</name>
<dbReference type="AlphaFoldDB" id="A0AAD7EZ57"/>
<feature type="domain" description="FAD linked oxidase N-terminal" evidence="1">
    <location>
        <begin position="11"/>
        <end position="64"/>
    </location>
</feature>
<evidence type="ECO:0000313" key="2">
    <source>
        <dbReference type="EMBL" id="KAJ7358044.1"/>
    </source>
</evidence>
<evidence type="ECO:0000259" key="1">
    <source>
        <dbReference type="Pfam" id="PF01565"/>
    </source>
</evidence>
<keyword evidence="3" id="KW-1185">Reference proteome</keyword>
<evidence type="ECO:0000313" key="3">
    <source>
        <dbReference type="Proteomes" id="UP001218218"/>
    </source>
</evidence>
<protein>
    <recommendedName>
        <fullName evidence="1">FAD linked oxidase N-terminal domain-containing protein</fullName>
    </recommendedName>
</protein>
<comment type="caution">
    <text evidence="2">The sequence shown here is derived from an EMBL/GenBank/DDBJ whole genome shotgun (WGS) entry which is preliminary data.</text>
</comment>
<reference evidence="2" key="1">
    <citation type="submission" date="2023-03" db="EMBL/GenBank/DDBJ databases">
        <title>Massive genome expansion in bonnet fungi (Mycena s.s.) driven by repeated elements and novel gene families across ecological guilds.</title>
        <authorList>
            <consortium name="Lawrence Berkeley National Laboratory"/>
            <person name="Harder C.B."/>
            <person name="Miyauchi S."/>
            <person name="Viragh M."/>
            <person name="Kuo A."/>
            <person name="Thoen E."/>
            <person name="Andreopoulos B."/>
            <person name="Lu D."/>
            <person name="Skrede I."/>
            <person name="Drula E."/>
            <person name="Henrissat B."/>
            <person name="Morin E."/>
            <person name="Kohler A."/>
            <person name="Barry K."/>
            <person name="LaButti K."/>
            <person name="Morin E."/>
            <person name="Salamov A."/>
            <person name="Lipzen A."/>
            <person name="Mereny Z."/>
            <person name="Hegedus B."/>
            <person name="Baldrian P."/>
            <person name="Stursova M."/>
            <person name="Weitz H."/>
            <person name="Taylor A."/>
            <person name="Grigoriev I.V."/>
            <person name="Nagy L.G."/>
            <person name="Martin F."/>
            <person name="Kauserud H."/>
        </authorList>
    </citation>
    <scope>NUCLEOTIDE SEQUENCE</scope>
    <source>
        <strain evidence="2">CBHHK002</strain>
    </source>
</reference>
<dbReference type="GO" id="GO:0050660">
    <property type="term" value="F:flavin adenine dinucleotide binding"/>
    <property type="evidence" value="ECO:0007669"/>
    <property type="project" value="InterPro"/>
</dbReference>
<accession>A0AAD7EZ57</accession>
<feature type="non-terminal residue" evidence="2">
    <location>
        <position position="1"/>
    </location>
</feature>
<gene>
    <name evidence="2" type="ORF">DFH08DRAFT_687200</name>
</gene>
<dbReference type="EMBL" id="JARIHO010000007">
    <property type="protein sequence ID" value="KAJ7358044.1"/>
    <property type="molecule type" value="Genomic_DNA"/>
</dbReference>
<sequence>ACALGSLSLYSVQAQTTGDIQVAVKFASAYNLHLAVKASGHDYLGCSTTPNSLLIHTSHFLNIIYTDAFFVGM</sequence>
<dbReference type="Pfam" id="PF01565">
    <property type="entry name" value="FAD_binding_4"/>
    <property type="match status" value="1"/>
</dbReference>
<dbReference type="Proteomes" id="UP001218218">
    <property type="component" value="Unassembled WGS sequence"/>
</dbReference>
<dbReference type="InterPro" id="IPR036318">
    <property type="entry name" value="FAD-bd_PCMH-like_sf"/>
</dbReference>
<dbReference type="SUPFAM" id="SSF56176">
    <property type="entry name" value="FAD-binding/transporter-associated domain-like"/>
    <property type="match status" value="1"/>
</dbReference>